<dbReference type="OrthoDB" id="9802795at2"/>
<dbReference type="GO" id="GO:0006308">
    <property type="term" value="P:DNA catabolic process"/>
    <property type="evidence" value="ECO:0007669"/>
    <property type="project" value="UniProtKB-UniRule"/>
</dbReference>
<dbReference type="Pfam" id="PF02601">
    <property type="entry name" value="Exonuc_VII_L"/>
    <property type="match status" value="1"/>
</dbReference>
<dbReference type="InterPro" id="IPR025824">
    <property type="entry name" value="OB-fold_nuc-bd_dom"/>
</dbReference>
<dbReference type="KEGG" id="xbc:ELE36_08740"/>
<dbReference type="EMBL" id="CP035704">
    <property type="protein sequence ID" value="QBB70448.1"/>
    <property type="molecule type" value="Genomic_DNA"/>
</dbReference>
<evidence type="ECO:0000256" key="6">
    <source>
        <dbReference type="RuleBase" id="RU004355"/>
    </source>
</evidence>
<dbReference type="NCBIfam" id="TIGR00237">
    <property type="entry name" value="xseA"/>
    <property type="match status" value="1"/>
</dbReference>
<dbReference type="EC" id="3.1.11.6" evidence="5"/>
<evidence type="ECO:0000313" key="9">
    <source>
        <dbReference type="EMBL" id="QBB70448.1"/>
    </source>
</evidence>
<keyword evidence="1 5" id="KW-0963">Cytoplasm</keyword>
<dbReference type="InterPro" id="IPR003753">
    <property type="entry name" value="Exonuc_VII_L"/>
</dbReference>
<comment type="catalytic activity">
    <reaction evidence="5 6">
        <text>Exonucleolytic cleavage in either 5'- to 3'- or 3'- to 5'-direction to yield nucleoside 5'-phosphates.</text>
        <dbReference type="EC" id="3.1.11.6"/>
    </reaction>
</comment>
<feature type="domain" description="OB-fold nucleic acid binding" evidence="8">
    <location>
        <begin position="22"/>
        <end position="109"/>
    </location>
</feature>
<evidence type="ECO:0000256" key="3">
    <source>
        <dbReference type="ARBA" id="ARBA00022801"/>
    </source>
</evidence>
<keyword evidence="3 5" id="KW-0378">Hydrolase</keyword>
<comment type="subunit">
    <text evidence="5">Heterooligomer composed of large and small subunits.</text>
</comment>
<sequence length="451" mass="50043">MSKSLPVSATFAEREILTPMLLNRHVRDLLEDTFALIWIEGELSNFARPASGHLYFTLKDPSAQVRCAMFKPKSTYLRFRPVDGMRVLARARVSLYEGRGEYQLLVEHLEEAGEGALQREFEQLKARLDAEGLFDAEHKKPLPLLPRRIGVITSPTGAAIRDVLSVIARRFPLAQIEILPVPVQGREAPPAIVAMLRAASAAGRHDVLLLTRGGGSLEDLWAFNDEAVARAIHASVIPVIAAIGHEIDFTIADFVADLRAATPSAAAELLVPDAAVLARTLSAQRDRLARDWRRRLATFAQRLDHDFVRLQTLPPQARLQQGHERLQRLRQQLGAGNARNRDRNATRLQAVRLRLSLAHPARRVAQNQQVVSTLAMQLSAAAVRRIELHARHLAQLARTLNAVSPLATLDRGYAILIDRERGNVIRSVAQANNSNGITARLHDGELILRKI</sequence>
<dbReference type="GO" id="GO:0009318">
    <property type="term" value="C:exodeoxyribonuclease VII complex"/>
    <property type="evidence" value="ECO:0007669"/>
    <property type="project" value="UniProtKB-UniRule"/>
</dbReference>
<keyword evidence="4 5" id="KW-0269">Exonuclease</keyword>
<protein>
    <recommendedName>
        <fullName evidence="5">Exodeoxyribonuclease 7 large subunit</fullName>
        <ecNumber evidence="5">3.1.11.6</ecNumber>
    </recommendedName>
    <alternativeName>
        <fullName evidence="5">Exodeoxyribonuclease VII large subunit</fullName>
        <shortName evidence="5">Exonuclease VII large subunit</shortName>
    </alternativeName>
</protein>
<evidence type="ECO:0000256" key="2">
    <source>
        <dbReference type="ARBA" id="ARBA00022722"/>
    </source>
</evidence>
<dbReference type="HAMAP" id="MF_00378">
    <property type="entry name" value="Exonuc_7_L"/>
    <property type="match status" value="1"/>
</dbReference>
<dbReference type="Proteomes" id="UP000291562">
    <property type="component" value="Chromosome"/>
</dbReference>
<dbReference type="Pfam" id="PF13742">
    <property type="entry name" value="tRNA_anti_2"/>
    <property type="match status" value="1"/>
</dbReference>
<dbReference type="CDD" id="cd04489">
    <property type="entry name" value="ExoVII_LU_OBF"/>
    <property type="match status" value="1"/>
</dbReference>
<evidence type="ECO:0000259" key="7">
    <source>
        <dbReference type="Pfam" id="PF02601"/>
    </source>
</evidence>
<evidence type="ECO:0000256" key="1">
    <source>
        <dbReference type="ARBA" id="ARBA00022490"/>
    </source>
</evidence>
<comment type="similarity">
    <text evidence="5 6">Belongs to the XseA family.</text>
</comment>
<reference evidence="9 10" key="1">
    <citation type="submission" date="2019-01" db="EMBL/GenBank/DDBJ databases">
        <title>Pseudolysobacter antarctica gen. nov., sp. nov., isolated from Fildes Peninsula, Antarctica.</title>
        <authorList>
            <person name="Wei Z."/>
            <person name="Peng F."/>
        </authorList>
    </citation>
    <scope>NUCLEOTIDE SEQUENCE [LARGE SCALE GENOMIC DNA]</scope>
    <source>
        <strain evidence="9 10">AQ6-296</strain>
    </source>
</reference>
<evidence type="ECO:0000313" key="10">
    <source>
        <dbReference type="Proteomes" id="UP000291562"/>
    </source>
</evidence>
<evidence type="ECO:0000259" key="8">
    <source>
        <dbReference type="Pfam" id="PF13742"/>
    </source>
</evidence>
<dbReference type="GO" id="GO:0005737">
    <property type="term" value="C:cytoplasm"/>
    <property type="evidence" value="ECO:0007669"/>
    <property type="project" value="UniProtKB-SubCell"/>
</dbReference>
<keyword evidence="2 5" id="KW-0540">Nuclease</keyword>
<dbReference type="AlphaFoldDB" id="A0A411HIW8"/>
<keyword evidence="10" id="KW-1185">Reference proteome</keyword>
<feature type="domain" description="Exonuclease VII large subunit C-terminal" evidence="7">
    <location>
        <begin position="133"/>
        <end position="447"/>
    </location>
</feature>
<name>A0A411HIW8_9GAMM</name>
<gene>
    <name evidence="5" type="primary">xseA</name>
    <name evidence="9" type="ORF">ELE36_08740</name>
</gene>
<comment type="function">
    <text evidence="5">Bidirectionally degrades single-stranded DNA into large acid-insoluble oligonucleotides, which are then degraded further into small acid-soluble oligonucleotides.</text>
</comment>
<dbReference type="RefSeq" id="WP_129832706.1">
    <property type="nucleotide sequence ID" value="NZ_CP035704.1"/>
</dbReference>
<accession>A0A411HIW8</accession>
<organism evidence="9 10">
    <name type="scientific">Pseudolysobacter antarcticus</name>
    <dbReference type="NCBI Taxonomy" id="2511995"/>
    <lineage>
        <taxon>Bacteria</taxon>
        <taxon>Pseudomonadati</taxon>
        <taxon>Pseudomonadota</taxon>
        <taxon>Gammaproteobacteria</taxon>
        <taxon>Lysobacterales</taxon>
        <taxon>Rhodanobacteraceae</taxon>
        <taxon>Pseudolysobacter</taxon>
    </lineage>
</organism>
<evidence type="ECO:0000256" key="4">
    <source>
        <dbReference type="ARBA" id="ARBA00022839"/>
    </source>
</evidence>
<dbReference type="GO" id="GO:0008855">
    <property type="term" value="F:exodeoxyribonuclease VII activity"/>
    <property type="evidence" value="ECO:0007669"/>
    <property type="project" value="UniProtKB-UniRule"/>
</dbReference>
<dbReference type="InterPro" id="IPR020579">
    <property type="entry name" value="Exonuc_VII_lsu_C"/>
</dbReference>
<dbReference type="PANTHER" id="PTHR30008:SF0">
    <property type="entry name" value="EXODEOXYRIBONUCLEASE 7 LARGE SUBUNIT"/>
    <property type="match status" value="1"/>
</dbReference>
<comment type="subcellular location">
    <subcellularLocation>
        <location evidence="5 6">Cytoplasm</location>
    </subcellularLocation>
</comment>
<proteinExistence type="inferred from homology"/>
<dbReference type="GO" id="GO:0003676">
    <property type="term" value="F:nucleic acid binding"/>
    <property type="evidence" value="ECO:0007669"/>
    <property type="project" value="InterPro"/>
</dbReference>
<evidence type="ECO:0000256" key="5">
    <source>
        <dbReference type="HAMAP-Rule" id="MF_00378"/>
    </source>
</evidence>
<dbReference type="PANTHER" id="PTHR30008">
    <property type="entry name" value="EXODEOXYRIBONUCLEASE 7 LARGE SUBUNIT"/>
    <property type="match status" value="1"/>
</dbReference>